<comment type="caution">
    <text evidence="1">The sequence shown here is derived from an EMBL/GenBank/DDBJ whole genome shotgun (WGS) entry which is preliminary data.</text>
</comment>
<reference evidence="1 2" key="2">
    <citation type="journal article" date="2022" name="Mol. Ecol. Resour.">
        <title>The genomes of chicory, endive, great burdock and yacon provide insights into Asteraceae paleo-polyploidization history and plant inulin production.</title>
        <authorList>
            <person name="Fan W."/>
            <person name="Wang S."/>
            <person name="Wang H."/>
            <person name="Wang A."/>
            <person name="Jiang F."/>
            <person name="Liu H."/>
            <person name="Zhao H."/>
            <person name="Xu D."/>
            <person name="Zhang Y."/>
        </authorList>
    </citation>
    <scope>NUCLEOTIDE SEQUENCE [LARGE SCALE GENOMIC DNA]</scope>
    <source>
        <strain evidence="2">cv. Punajuju</strain>
        <tissue evidence="1">Leaves</tissue>
    </source>
</reference>
<reference evidence="2" key="1">
    <citation type="journal article" date="2022" name="Mol. Ecol. Resour.">
        <title>The genomes of chicory, endive, great burdock and yacon provide insights into Asteraceae palaeo-polyploidization history and plant inulin production.</title>
        <authorList>
            <person name="Fan W."/>
            <person name="Wang S."/>
            <person name="Wang H."/>
            <person name="Wang A."/>
            <person name="Jiang F."/>
            <person name="Liu H."/>
            <person name="Zhao H."/>
            <person name="Xu D."/>
            <person name="Zhang Y."/>
        </authorList>
    </citation>
    <scope>NUCLEOTIDE SEQUENCE [LARGE SCALE GENOMIC DNA]</scope>
    <source>
        <strain evidence="2">cv. Punajuju</strain>
    </source>
</reference>
<accession>A0ACB9CZ61</accession>
<dbReference type="Proteomes" id="UP001055811">
    <property type="component" value="Linkage Group LG05"/>
</dbReference>
<keyword evidence="2" id="KW-1185">Reference proteome</keyword>
<sequence length="122" mass="13647">MFKAAATMVVLYLLNPPIIISFSPKESIIIKCRLYLSLKFCILSSMICKSKRIIINKFYLKHSLHRLGQSTYLGIGGDPFNGTNFVDCMRKFIVDPHTGGHVGFNLSPIGVRLLFISQVLVA</sequence>
<evidence type="ECO:0000313" key="1">
    <source>
        <dbReference type="EMBL" id="KAI3739614.1"/>
    </source>
</evidence>
<proteinExistence type="predicted"/>
<dbReference type="EMBL" id="CM042013">
    <property type="protein sequence ID" value="KAI3739614.1"/>
    <property type="molecule type" value="Genomic_DNA"/>
</dbReference>
<protein>
    <submittedName>
        <fullName evidence="1">Uncharacterized protein</fullName>
    </submittedName>
</protein>
<name>A0ACB9CZ61_CICIN</name>
<evidence type="ECO:0000313" key="2">
    <source>
        <dbReference type="Proteomes" id="UP001055811"/>
    </source>
</evidence>
<organism evidence="1 2">
    <name type="scientific">Cichorium intybus</name>
    <name type="common">Chicory</name>
    <dbReference type="NCBI Taxonomy" id="13427"/>
    <lineage>
        <taxon>Eukaryota</taxon>
        <taxon>Viridiplantae</taxon>
        <taxon>Streptophyta</taxon>
        <taxon>Embryophyta</taxon>
        <taxon>Tracheophyta</taxon>
        <taxon>Spermatophyta</taxon>
        <taxon>Magnoliopsida</taxon>
        <taxon>eudicotyledons</taxon>
        <taxon>Gunneridae</taxon>
        <taxon>Pentapetalae</taxon>
        <taxon>asterids</taxon>
        <taxon>campanulids</taxon>
        <taxon>Asterales</taxon>
        <taxon>Asteraceae</taxon>
        <taxon>Cichorioideae</taxon>
        <taxon>Cichorieae</taxon>
        <taxon>Cichoriinae</taxon>
        <taxon>Cichorium</taxon>
    </lineage>
</organism>
<gene>
    <name evidence="1" type="ORF">L2E82_30023</name>
</gene>